<feature type="transmembrane region" description="Helical" evidence="10">
    <location>
        <begin position="118"/>
        <end position="140"/>
    </location>
</feature>
<comment type="similarity">
    <text evidence="2 10 13">Belongs to the SecY/SEC61-alpha family.</text>
</comment>
<gene>
    <name evidence="10 14" type="primary">secY</name>
    <name evidence="14" type="ORF">ESZ_00148</name>
</gene>
<dbReference type="PANTHER" id="PTHR10906">
    <property type="entry name" value="SECY/SEC61-ALPHA FAMILY MEMBER"/>
    <property type="match status" value="1"/>
</dbReference>
<evidence type="ECO:0000256" key="13">
    <source>
        <dbReference type="RuleBase" id="RU004349"/>
    </source>
</evidence>
<keyword evidence="4 10" id="KW-0812">Transmembrane</keyword>
<dbReference type="InterPro" id="IPR002208">
    <property type="entry name" value="SecY/SEC61-alpha"/>
</dbReference>
<keyword evidence="7 10" id="KW-0811">Translocation</keyword>
<feature type="transmembrane region" description="Helical" evidence="10">
    <location>
        <begin position="178"/>
        <end position="195"/>
    </location>
</feature>
<dbReference type="NCBIfam" id="TIGR00967">
    <property type="entry name" value="3a0501s007"/>
    <property type="match status" value="1"/>
</dbReference>
<evidence type="ECO:0000256" key="8">
    <source>
        <dbReference type="ARBA" id="ARBA00023136"/>
    </source>
</evidence>
<protein>
    <recommendedName>
        <fullName evidence="9 10">Protein translocase subunit SecY</fullName>
    </recommendedName>
</protein>
<comment type="function">
    <text evidence="10 11">The central subunit of the protein translocation channel SecYEG. Consists of two halves formed by TMs 1-5 and 6-10. These two domains form a lateral gate at the front which open onto the bilayer between TMs 2 and 7, and are clamped together by SecE at the back. The channel is closed by both a pore ring composed of hydrophobic SecY resides and a short helix (helix 2A) on the extracellular side of the membrane which forms a plug. The plug probably moves laterally to allow the channel to open. The ring and the pore may move independently.</text>
</comment>
<evidence type="ECO:0000256" key="1">
    <source>
        <dbReference type="ARBA" id="ARBA00004141"/>
    </source>
</evidence>
<feature type="transmembrane region" description="Helical" evidence="10">
    <location>
        <begin position="146"/>
        <end position="166"/>
    </location>
</feature>
<dbReference type="Pfam" id="PF00344">
    <property type="entry name" value="SecY"/>
    <property type="match status" value="1"/>
</dbReference>
<feature type="transmembrane region" description="Helical" evidence="10">
    <location>
        <begin position="20"/>
        <end position="39"/>
    </location>
</feature>
<evidence type="ECO:0000256" key="5">
    <source>
        <dbReference type="ARBA" id="ARBA00022927"/>
    </source>
</evidence>
<evidence type="ECO:0000256" key="11">
    <source>
        <dbReference type="RuleBase" id="RU000537"/>
    </source>
</evidence>
<evidence type="ECO:0000313" key="14">
    <source>
        <dbReference type="EMBL" id="CAB3976362.1"/>
    </source>
</evidence>
<dbReference type="PROSITE" id="PS00755">
    <property type="entry name" value="SECY_1"/>
    <property type="match status" value="1"/>
</dbReference>
<evidence type="ECO:0000256" key="3">
    <source>
        <dbReference type="ARBA" id="ARBA00022448"/>
    </source>
</evidence>
<evidence type="ECO:0000256" key="2">
    <source>
        <dbReference type="ARBA" id="ARBA00005751"/>
    </source>
</evidence>
<dbReference type="Proteomes" id="UP000509549">
    <property type="component" value="Chromosome"/>
</dbReference>
<dbReference type="GO" id="GO:0065002">
    <property type="term" value="P:intracellular protein transmembrane transport"/>
    <property type="evidence" value="ECO:0007669"/>
    <property type="project" value="UniProtKB-UniRule"/>
</dbReference>
<keyword evidence="10" id="KW-1003">Cell membrane</keyword>
<dbReference type="SUPFAM" id="SSF103491">
    <property type="entry name" value="Preprotein translocase SecY subunit"/>
    <property type="match status" value="1"/>
</dbReference>
<feature type="transmembrane region" description="Helical" evidence="10">
    <location>
        <begin position="59"/>
        <end position="82"/>
    </location>
</feature>
<dbReference type="InterPro" id="IPR030659">
    <property type="entry name" value="SecY_CS"/>
</dbReference>
<dbReference type="FunFam" id="1.10.3370.10:FF:000001">
    <property type="entry name" value="Preprotein translocase subunit SecY"/>
    <property type="match status" value="1"/>
</dbReference>
<feature type="transmembrane region" description="Helical" evidence="10">
    <location>
        <begin position="389"/>
        <end position="409"/>
    </location>
</feature>
<keyword evidence="6 10" id="KW-1133">Transmembrane helix</keyword>
<dbReference type="PRINTS" id="PR00303">
    <property type="entry name" value="SECYTRNLCASE"/>
</dbReference>
<evidence type="ECO:0000256" key="7">
    <source>
        <dbReference type="ARBA" id="ARBA00023010"/>
    </source>
</evidence>
<feature type="transmembrane region" description="Helical" evidence="10">
    <location>
        <begin position="306"/>
        <end position="329"/>
    </location>
</feature>
<feature type="transmembrane region" description="Helical" evidence="10">
    <location>
        <begin position="207"/>
        <end position="229"/>
    </location>
</feature>
<evidence type="ECO:0000256" key="9">
    <source>
        <dbReference type="ARBA" id="ARBA00039733"/>
    </source>
</evidence>
<evidence type="ECO:0000256" key="6">
    <source>
        <dbReference type="ARBA" id="ARBA00022989"/>
    </source>
</evidence>
<dbReference type="GO" id="GO:0005886">
    <property type="term" value="C:plasma membrane"/>
    <property type="evidence" value="ECO:0007669"/>
    <property type="project" value="UniProtKB-SubCell"/>
</dbReference>
<dbReference type="GO" id="GO:0043952">
    <property type="term" value="P:protein transport by the Sec complex"/>
    <property type="evidence" value="ECO:0007669"/>
    <property type="project" value="UniProtKB-UniRule"/>
</dbReference>
<evidence type="ECO:0000313" key="15">
    <source>
        <dbReference type="Proteomes" id="UP000509549"/>
    </source>
</evidence>
<dbReference type="HAMAP" id="MF_01465">
    <property type="entry name" value="SecY"/>
    <property type="match status" value="1"/>
</dbReference>
<dbReference type="KEGG" id="acil:ESZ_00148"/>
<dbReference type="InterPro" id="IPR023201">
    <property type="entry name" value="SecY_dom_sf"/>
</dbReference>
<proteinExistence type="inferred from homology"/>
<feature type="transmembrane region" description="Helical" evidence="10">
    <location>
        <begin position="266"/>
        <end position="286"/>
    </location>
</feature>
<comment type="subunit">
    <text evidence="10">Component of the Sec protein translocase complex. Heterotrimer consisting of SecY, SecE and SecG subunits. The heterotrimers can form oligomers, although 1 heterotrimer is thought to be able to translocate proteins. Interacts with the ribosome. Interacts with SecDF, and other proteins may be involved. Interacts with SecA.</text>
</comment>
<dbReference type="AlphaFoldDB" id="A0A6J5JXW8"/>
<keyword evidence="8 10" id="KW-0472">Membrane</keyword>
<dbReference type="PROSITE" id="PS00756">
    <property type="entry name" value="SECY_2"/>
    <property type="match status" value="1"/>
</dbReference>
<sequence length="433" mass="48982">MTSKFFEKNNTVNDLRNRLLFVFFILIIYRLGAHIPIPLVDAKQILNSFSDDNAGIFSLFNLFSGGALSKITVFSLGIMPYISSSIIIQLLSTTWEPMIKLKKDGDFGRRKMSDYTRLLTVVLSSFQAVAMAKMIINFSIYSNFNFLFYSVIVITLVAGTLFLMWLGELINEKGIGNGISLIIFTSIVSNLPRSVASTLEKVRQGELNIIVMFLFLIVLFVVIFLIIFVERAQKKITINYPKRQQGRKVFAAQTTFLPLKINMSGVIPPIFASSLILFPITLIHWLDPNSSNFILNSIRYIITPGKLPYLFLFALFIIFFCFFYTSLVFKSSDTADNLKRSGGFIAGIRPGDNTAAYIDKIVKKLTIIGAFYLTFVCLLPEFLVTFLNVPFYFGGTSLLIVIVVIMDFISQVQSKMISYKYDGLIKKYKLTGF</sequence>
<dbReference type="EMBL" id="LR794158">
    <property type="protein sequence ID" value="CAB3976362.1"/>
    <property type="molecule type" value="Genomic_DNA"/>
</dbReference>
<evidence type="ECO:0000256" key="12">
    <source>
        <dbReference type="RuleBase" id="RU003484"/>
    </source>
</evidence>
<dbReference type="GO" id="GO:0006605">
    <property type="term" value="P:protein targeting"/>
    <property type="evidence" value="ECO:0007669"/>
    <property type="project" value="UniProtKB-UniRule"/>
</dbReference>
<dbReference type="RefSeq" id="WP_176604892.1">
    <property type="nucleotide sequence ID" value="NZ_LR794158.1"/>
</dbReference>
<keyword evidence="5 10" id="KW-0653">Protein transport</keyword>
<name>A0A6J5JXW8_9GAMM</name>
<feature type="transmembrane region" description="Helical" evidence="10">
    <location>
        <begin position="365"/>
        <end position="383"/>
    </location>
</feature>
<dbReference type="PIRSF" id="PIRSF004557">
    <property type="entry name" value="SecY"/>
    <property type="match status" value="1"/>
</dbReference>
<evidence type="ECO:0000256" key="10">
    <source>
        <dbReference type="HAMAP-Rule" id="MF_01465"/>
    </source>
</evidence>
<keyword evidence="15" id="KW-1185">Reference proteome</keyword>
<dbReference type="InterPro" id="IPR026593">
    <property type="entry name" value="SecY"/>
</dbReference>
<organism evidence="14 15">
    <name type="scientific">Candidatus Azoamicus ciliaticola</name>
    <dbReference type="NCBI Taxonomy" id="2652803"/>
    <lineage>
        <taxon>Bacteria</taxon>
        <taxon>Pseudomonadati</taxon>
        <taxon>Pseudomonadota</taxon>
        <taxon>Gammaproteobacteria</taxon>
        <taxon>Candidatus Azoamicaceae</taxon>
        <taxon>Candidatus Azoamicus</taxon>
    </lineage>
</organism>
<dbReference type="Gene3D" id="1.10.3370.10">
    <property type="entry name" value="SecY subunit domain"/>
    <property type="match status" value="1"/>
</dbReference>
<accession>A0A6J5JXW8</accession>
<evidence type="ECO:0000256" key="4">
    <source>
        <dbReference type="ARBA" id="ARBA00022692"/>
    </source>
</evidence>
<comment type="subcellular location">
    <subcellularLocation>
        <location evidence="10">Cell membrane</location>
        <topology evidence="10">Multi-pass membrane protein</topology>
    </subcellularLocation>
    <subcellularLocation>
        <location evidence="1 12">Membrane</location>
        <topology evidence="1 12">Multi-pass membrane protein</topology>
    </subcellularLocation>
</comment>
<reference evidence="14 15" key="1">
    <citation type="submission" date="2020-04" db="EMBL/GenBank/DDBJ databases">
        <authorList>
            <person name="Graf S J."/>
        </authorList>
    </citation>
    <scope>NUCLEOTIDE SEQUENCE [LARGE SCALE GENOMIC DNA]</scope>
    <source>
        <strain evidence="14">1</strain>
    </source>
</reference>
<keyword evidence="3 10" id="KW-0813">Transport</keyword>